<proteinExistence type="predicted"/>
<feature type="region of interest" description="Disordered" evidence="1">
    <location>
        <begin position="130"/>
        <end position="157"/>
    </location>
</feature>
<evidence type="ECO:0000313" key="2">
    <source>
        <dbReference type="EMBL" id="NDY93516.1"/>
    </source>
</evidence>
<feature type="compositionally biased region" description="Pro residues" evidence="1">
    <location>
        <begin position="133"/>
        <end position="145"/>
    </location>
</feature>
<gene>
    <name evidence="2" type="ORF">G3A44_20195</name>
</gene>
<protein>
    <submittedName>
        <fullName evidence="2">Uncharacterized protein</fullName>
    </submittedName>
</protein>
<dbReference type="Proteomes" id="UP000484255">
    <property type="component" value="Unassembled WGS sequence"/>
</dbReference>
<reference evidence="2 3" key="1">
    <citation type="submission" date="2020-02" db="EMBL/GenBank/DDBJ databases">
        <title>Ideonella bacterium strain TBM-1.</title>
        <authorList>
            <person name="Chen W.-M."/>
        </authorList>
    </citation>
    <scope>NUCLEOTIDE SEQUENCE [LARGE SCALE GENOMIC DNA]</scope>
    <source>
        <strain evidence="2 3">TBM-1</strain>
    </source>
</reference>
<evidence type="ECO:0000313" key="3">
    <source>
        <dbReference type="Proteomes" id="UP000484255"/>
    </source>
</evidence>
<sequence length="157" mass="16571">MLHSHQLIAALQQLGVPECPTRNARPGHRSKARGFQSPTMAYPVYVKVADKPQPVHKQPLVMHTGLATTLRPILQRMDGLHLAEPGHTVASSGYCAFASRADAGRSPRGTPLDVESTAALAQLLRLLGHVDPSPAPATAPAPPAAAPRRAPDPEVVA</sequence>
<keyword evidence="3" id="KW-1185">Reference proteome</keyword>
<name>A0A7C9PJH0_9BURK</name>
<dbReference type="EMBL" id="JAAGOH010000038">
    <property type="protein sequence ID" value="NDY93516.1"/>
    <property type="molecule type" value="Genomic_DNA"/>
</dbReference>
<dbReference type="AlphaFoldDB" id="A0A7C9PJH0"/>
<evidence type="ECO:0000256" key="1">
    <source>
        <dbReference type="SAM" id="MobiDB-lite"/>
    </source>
</evidence>
<accession>A0A7C9PJH0</accession>
<organism evidence="2 3">
    <name type="scientific">Ideonella livida</name>
    <dbReference type="NCBI Taxonomy" id="2707176"/>
    <lineage>
        <taxon>Bacteria</taxon>
        <taxon>Pseudomonadati</taxon>
        <taxon>Pseudomonadota</taxon>
        <taxon>Betaproteobacteria</taxon>
        <taxon>Burkholderiales</taxon>
        <taxon>Sphaerotilaceae</taxon>
        <taxon>Ideonella</taxon>
    </lineage>
</organism>
<dbReference type="RefSeq" id="WP_163459553.1">
    <property type="nucleotide sequence ID" value="NZ_JAAGOH010000038.1"/>
</dbReference>
<comment type="caution">
    <text evidence="2">The sequence shown here is derived from an EMBL/GenBank/DDBJ whole genome shotgun (WGS) entry which is preliminary data.</text>
</comment>